<dbReference type="InterPro" id="IPR019734">
    <property type="entry name" value="TPR_rpt"/>
</dbReference>
<dbReference type="Pfam" id="PF14559">
    <property type="entry name" value="TPR_19"/>
    <property type="match status" value="1"/>
</dbReference>
<gene>
    <name evidence="3" type="ORF">KGQ19_40105</name>
</gene>
<keyword evidence="4" id="KW-1185">Reference proteome</keyword>
<evidence type="ECO:0000256" key="1">
    <source>
        <dbReference type="ARBA" id="ARBA00022737"/>
    </source>
</evidence>
<reference evidence="3 4" key="1">
    <citation type="submission" date="2020-02" db="EMBL/GenBank/DDBJ databases">
        <title>Acidophilic actinobacteria isolated from forest soil.</title>
        <authorList>
            <person name="Golinska P."/>
        </authorList>
    </citation>
    <scope>NUCLEOTIDE SEQUENCE [LARGE SCALE GENOMIC DNA]</scope>
    <source>
        <strain evidence="3 4">NL8</strain>
    </source>
</reference>
<dbReference type="Gene3D" id="1.25.40.10">
    <property type="entry name" value="Tetratricopeptide repeat domain"/>
    <property type="match status" value="2"/>
</dbReference>
<dbReference type="SUPFAM" id="SSF48452">
    <property type="entry name" value="TPR-like"/>
    <property type="match status" value="1"/>
</dbReference>
<dbReference type="RefSeq" id="WP_212019274.1">
    <property type="nucleotide sequence ID" value="NZ_JAAFYZ010000229.1"/>
</dbReference>
<dbReference type="Pfam" id="PF13432">
    <property type="entry name" value="TPR_16"/>
    <property type="match status" value="1"/>
</dbReference>
<evidence type="ECO:0000313" key="3">
    <source>
        <dbReference type="EMBL" id="MBS2553075.1"/>
    </source>
</evidence>
<evidence type="ECO:0000256" key="2">
    <source>
        <dbReference type="ARBA" id="ARBA00022803"/>
    </source>
</evidence>
<dbReference type="Proteomes" id="UP000730482">
    <property type="component" value="Unassembled WGS sequence"/>
</dbReference>
<dbReference type="PANTHER" id="PTHR44858:SF1">
    <property type="entry name" value="UDP-N-ACETYLGLUCOSAMINE--PEPTIDE N-ACETYLGLUCOSAMINYLTRANSFERASE SPINDLY-RELATED"/>
    <property type="match status" value="1"/>
</dbReference>
<dbReference type="InterPro" id="IPR050498">
    <property type="entry name" value="Ycf3"/>
</dbReference>
<protein>
    <submittedName>
        <fullName evidence="3">Tetratricopeptide repeat protein</fullName>
    </submittedName>
</protein>
<sequence>MLLKCTGENCERLLSVSRIPGGNPVVAQNPELVTADFLLCAECGAGLCDRCLAGKTGLFSQPQCTVCGGEMRKPDIAKLLPPPGRRPAASADDGFLRHFDEARALQKAGRNAEALAEFEQAAALRPQEPIVEVGRATTLWQLGRLEEALAAFDRLARHRDDDPQLHCFRAEILRSLRRDDDAVAAYQQALAIDPAALDDDLRAAKFTASRLMGADRFREAEAVMRRLAAGGDVTAVLNVGYLCARTDRMGEALQWYQRAADLGDPDAIEFLRSNPFGGQSEARTGRRWGRKG</sequence>
<evidence type="ECO:0000313" key="4">
    <source>
        <dbReference type="Proteomes" id="UP000730482"/>
    </source>
</evidence>
<organism evidence="3 4">
    <name type="scientific">Catenulispora pinistramenti</name>
    <dbReference type="NCBI Taxonomy" id="2705254"/>
    <lineage>
        <taxon>Bacteria</taxon>
        <taxon>Bacillati</taxon>
        <taxon>Actinomycetota</taxon>
        <taxon>Actinomycetes</taxon>
        <taxon>Catenulisporales</taxon>
        <taxon>Catenulisporaceae</taxon>
        <taxon>Catenulispora</taxon>
    </lineage>
</organism>
<keyword evidence="2" id="KW-0802">TPR repeat</keyword>
<dbReference type="InterPro" id="IPR011990">
    <property type="entry name" value="TPR-like_helical_dom_sf"/>
</dbReference>
<proteinExistence type="predicted"/>
<dbReference type="PANTHER" id="PTHR44858">
    <property type="entry name" value="TETRATRICOPEPTIDE REPEAT PROTEIN 6"/>
    <property type="match status" value="1"/>
</dbReference>
<dbReference type="SMART" id="SM00028">
    <property type="entry name" value="TPR"/>
    <property type="match status" value="4"/>
</dbReference>
<keyword evidence="1" id="KW-0677">Repeat</keyword>
<comment type="caution">
    <text evidence="3">The sequence shown here is derived from an EMBL/GenBank/DDBJ whole genome shotgun (WGS) entry which is preliminary data.</text>
</comment>
<dbReference type="EMBL" id="JAAFYZ010000229">
    <property type="protein sequence ID" value="MBS2553075.1"/>
    <property type="molecule type" value="Genomic_DNA"/>
</dbReference>
<accession>A0ABS5L4B4</accession>
<name>A0ABS5L4B4_9ACTN</name>